<accession>A0AAD7DD26</accession>
<protein>
    <submittedName>
        <fullName evidence="1">Uncharacterized protein</fullName>
    </submittedName>
</protein>
<evidence type="ECO:0000313" key="1">
    <source>
        <dbReference type="EMBL" id="KAJ7688811.1"/>
    </source>
</evidence>
<name>A0AAD7DD26_MYCRO</name>
<organism evidence="1 2">
    <name type="scientific">Mycena rosella</name>
    <name type="common">Pink bonnet</name>
    <name type="synonym">Agaricus rosellus</name>
    <dbReference type="NCBI Taxonomy" id="1033263"/>
    <lineage>
        <taxon>Eukaryota</taxon>
        <taxon>Fungi</taxon>
        <taxon>Dikarya</taxon>
        <taxon>Basidiomycota</taxon>
        <taxon>Agaricomycotina</taxon>
        <taxon>Agaricomycetes</taxon>
        <taxon>Agaricomycetidae</taxon>
        <taxon>Agaricales</taxon>
        <taxon>Marasmiineae</taxon>
        <taxon>Mycenaceae</taxon>
        <taxon>Mycena</taxon>
    </lineage>
</organism>
<sequence length="56" mass="5858">MGPRAARLEAAPLCTSIPRADTNYDPKLICPCSTTLALGIHLLRSAPADACGRIGH</sequence>
<dbReference type="Proteomes" id="UP001221757">
    <property type="component" value="Unassembled WGS sequence"/>
</dbReference>
<reference evidence="1" key="1">
    <citation type="submission" date="2023-03" db="EMBL/GenBank/DDBJ databases">
        <title>Massive genome expansion in bonnet fungi (Mycena s.s.) driven by repeated elements and novel gene families across ecological guilds.</title>
        <authorList>
            <consortium name="Lawrence Berkeley National Laboratory"/>
            <person name="Harder C.B."/>
            <person name="Miyauchi S."/>
            <person name="Viragh M."/>
            <person name="Kuo A."/>
            <person name="Thoen E."/>
            <person name="Andreopoulos B."/>
            <person name="Lu D."/>
            <person name="Skrede I."/>
            <person name="Drula E."/>
            <person name="Henrissat B."/>
            <person name="Morin E."/>
            <person name="Kohler A."/>
            <person name="Barry K."/>
            <person name="LaButti K."/>
            <person name="Morin E."/>
            <person name="Salamov A."/>
            <person name="Lipzen A."/>
            <person name="Mereny Z."/>
            <person name="Hegedus B."/>
            <person name="Baldrian P."/>
            <person name="Stursova M."/>
            <person name="Weitz H."/>
            <person name="Taylor A."/>
            <person name="Grigoriev I.V."/>
            <person name="Nagy L.G."/>
            <person name="Martin F."/>
            <person name="Kauserud H."/>
        </authorList>
    </citation>
    <scope>NUCLEOTIDE SEQUENCE</scope>
    <source>
        <strain evidence="1">CBHHK067</strain>
    </source>
</reference>
<keyword evidence="2" id="KW-1185">Reference proteome</keyword>
<comment type="caution">
    <text evidence="1">The sequence shown here is derived from an EMBL/GenBank/DDBJ whole genome shotgun (WGS) entry which is preliminary data.</text>
</comment>
<feature type="non-terminal residue" evidence="1">
    <location>
        <position position="56"/>
    </location>
</feature>
<proteinExistence type="predicted"/>
<dbReference type="AlphaFoldDB" id="A0AAD7DD26"/>
<dbReference type="EMBL" id="JARKIE010000076">
    <property type="protein sequence ID" value="KAJ7688811.1"/>
    <property type="molecule type" value="Genomic_DNA"/>
</dbReference>
<evidence type="ECO:0000313" key="2">
    <source>
        <dbReference type="Proteomes" id="UP001221757"/>
    </source>
</evidence>
<gene>
    <name evidence="1" type="ORF">B0H17DRAFT_1067673</name>
</gene>